<name>A0A7T4B8I5_9BURK</name>
<dbReference type="GO" id="GO:0044205">
    <property type="term" value="P:'de novo' UMP biosynthetic process"/>
    <property type="evidence" value="ECO:0007669"/>
    <property type="project" value="UniProtKB-UniRule"/>
</dbReference>
<dbReference type="GO" id="GO:0005524">
    <property type="term" value="F:ATP binding"/>
    <property type="evidence" value="ECO:0007669"/>
    <property type="project" value="UniProtKB-UniRule"/>
</dbReference>
<comment type="pathway">
    <text evidence="2 13">Amino-acid biosynthesis; L-arginine biosynthesis; carbamoyl phosphate from bicarbonate: step 1/1.</text>
</comment>
<evidence type="ECO:0000256" key="6">
    <source>
        <dbReference type="ARBA" id="ARBA00022605"/>
    </source>
</evidence>
<dbReference type="PANTHER" id="PTHR43418">
    <property type="entry name" value="MULTIFUNCTIONAL TRYPTOPHAN BIOSYNTHESIS PROTEIN-RELATED"/>
    <property type="match status" value="1"/>
</dbReference>
<dbReference type="GO" id="GO:0004088">
    <property type="term" value="F:carbamoyl-phosphate synthase (glutamine-hydrolyzing) activity"/>
    <property type="evidence" value="ECO:0007669"/>
    <property type="project" value="UniProtKB-UniRule"/>
</dbReference>
<feature type="active site" evidence="13">
    <location>
        <position position="359"/>
    </location>
</feature>
<feature type="binding site" evidence="13">
    <location>
        <position position="317"/>
    </location>
    <ligand>
        <name>L-glutamine</name>
        <dbReference type="ChEBI" id="CHEBI:58359"/>
    </ligand>
</feature>
<dbReference type="FunFam" id="3.50.30.20:FF:000001">
    <property type="entry name" value="Carbamoyl-phosphate synthase small chain"/>
    <property type="match status" value="1"/>
</dbReference>
<dbReference type="InterPro" id="IPR029062">
    <property type="entry name" value="Class_I_gatase-like"/>
</dbReference>
<dbReference type="InterPro" id="IPR006274">
    <property type="entry name" value="CarbamoylP_synth_ssu"/>
</dbReference>
<dbReference type="CDD" id="cd01744">
    <property type="entry name" value="GATase1_CPSase"/>
    <property type="match status" value="1"/>
</dbReference>
<dbReference type="InterPro" id="IPR035686">
    <property type="entry name" value="CPSase_GATase1"/>
</dbReference>
<evidence type="ECO:0000256" key="11">
    <source>
        <dbReference type="ARBA" id="ARBA00048816"/>
    </source>
</evidence>
<feature type="active site" description="Nucleophile" evidence="13">
    <location>
        <position position="275"/>
    </location>
</feature>
<evidence type="ECO:0000256" key="4">
    <source>
        <dbReference type="ARBA" id="ARBA00022571"/>
    </source>
</evidence>
<evidence type="ECO:0000256" key="1">
    <source>
        <dbReference type="ARBA" id="ARBA00004812"/>
    </source>
</evidence>
<dbReference type="SUPFAM" id="SSF52317">
    <property type="entry name" value="Class I glutamine amidotransferase-like"/>
    <property type="match status" value="1"/>
</dbReference>
<evidence type="ECO:0000256" key="9">
    <source>
        <dbReference type="ARBA" id="ARBA00022962"/>
    </source>
</evidence>
<keyword evidence="8 13" id="KW-0067">ATP-binding</keyword>
<dbReference type="PRINTS" id="PR00099">
    <property type="entry name" value="CPSGATASE"/>
</dbReference>
<dbReference type="PRINTS" id="PR00096">
    <property type="entry name" value="GATASE"/>
</dbReference>
<comment type="catalytic activity">
    <reaction evidence="11 13">
        <text>hydrogencarbonate + L-glutamine + 2 ATP + H2O = carbamoyl phosphate + L-glutamate + 2 ADP + phosphate + 2 H(+)</text>
        <dbReference type="Rhea" id="RHEA:18633"/>
        <dbReference type="ChEBI" id="CHEBI:15377"/>
        <dbReference type="ChEBI" id="CHEBI:15378"/>
        <dbReference type="ChEBI" id="CHEBI:17544"/>
        <dbReference type="ChEBI" id="CHEBI:29985"/>
        <dbReference type="ChEBI" id="CHEBI:30616"/>
        <dbReference type="ChEBI" id="CHEBI:43474"/>
        <dbReference type="ChEBI" id="CHEBI:58228"/>
        <dbReference type="ChEBI" id="CHEBI:58359"/>
        <dbReference type="ChEBI" id="CHEBI:456216"/>
        <dbReference type="EC" id="6.3.5.5"/>
    </reaction>
</comment>
<evidence type="ECO:0000313" key="16">
    <source>
        <dbReference type="Proteomes" id="UP000595231"/>
    </source>
</evidence>
<evidence type="ECO:0000256" key="8">
    <source>
        <dbReference type="ARBA" id="ARBA00022840"/>
    </source>
</evidence>
<dbReference type="GO" id="GO:0006207">
    <property type="term" value="P:'de novo' pyrimidine nucleobase biosynthetic process"/>
    <property type="evidence" value="ECO:0007669"/>
    <property type="project" value="InterPro"/>
</dbReference>
<dbReference type="AlphaFoldDB" id="A0A7T4B8I5"/>
<dbReference type="PROSITE" id="PS51273">
    <property type="entry name" value="GATASE_TYPE_1"/>
    <property type="match status" value="1"/>
</dbReference>
<comment type="pathway">
    <text evidence="1 13">Pyrimidine metabolism; UMP biosynthesis via de novo pathway; (S)-dihydroorotate from bicarbonate: step 1/3.</text>
</comment>
<sequence length="384" mass="41208">MLPQLFPEGINRFPPAILALADGTIFRGVSIGAPGHTVAEVVFNTAMTGYQEILTDPSYSGQIVTLTYPHIGNTGVNAEDVEANRVYAAGLVVRDCPARVSNFRSTQSLPEYLSEQGIVAISGIDTRKLTRILREKGAQGACIFVGSDADRAVELARGFAGMAGQDLAKVVSIKASATWTEGTWQLGEGYTQPDQSRFHVVAYDFGIKSNILRLLADRGCRLTLVPAETSAEEVLKLNPDGVFLSNGPGDPEPCDYAIDATRVFLDKKLPVFGICLGHQIMGLAVGGKTLKMKTGHHGANHPVQDLASKRVFITSQNHGFAVDAASLPANARVTHVSLFDGTLQGFELTDRPAFCFQGHPEASPGPHDILELFDKFISLMSGQK</sequence>
<dbReference type="EMBL" id="CP065997">
    <property type="protein sequence ID" value="QQB37726.1"/>
    <property type="molecule type" value="Genomic_DNA"/>
</dbReference>
<comment type="subunit">
    <text evidence="13">Composed of two chains; the small (or glutamine) chain promotes the hydrolysis of glutamine to ammonia, which is used by the large (or ammonia) chain to synthesize carbamoyl phosphate. Tetramer of heterodimers (alpha,beta)4.</text>
</comment>
<feature type="binding site" evidence="13">
    <location>
        <position position="279"/>
    </location>
    <ligand>
        <name>L-glutamine</name>
        <dbReference type="ChEBI" id="CHEBI:58359"/>
    </ligand>
</feature>
<evidence type="ECO:0000256" key="3">
    <source>
        <dbReference type="ARBA" id="ARBA00007800"/>
    </source>
</evidence>
<feature type="domain" description="Carbamoyl-phosphate synthase small subunit N-terminal" evidence="14">
    <location>
        <begin position="14"/>
        <end position="144"/>
    </location>
</feature>
<dbReference type="PANTHER" id="PTHR43418:SF7">
    <property type="entry name" value="CARBAMOYL-PHOSPHATE SYNTHASE SMALL CHAIN"/>
    <property type="match status" value="1"/>
</dbReference>
<gene>
    <name evidence="13 15" type="primary">carA</name>
    <name evidence="15" type="ORF">I6I07_14580</name>
</gene>
<feature type="binding site" evidence="13">
    <location>
        <position position="58"/>
    </location>
    <ligand>
        <name>L-glutamine</name>
        <dbReference type="ChEBI" id="CHEBI:58359"/>
    </ligand>
</feature>
<dbReference type="GO" id="GO:0006541">
    <property type="term" value="P:glutamine metabolic process"/>
    <property type="evidence" value="ECO:0007669"/>
    <property type="project" value="InterPro"/>
</dbReference>
<comment type="function">
    <text evidence="13">Small subunit of the glutamine-dependent carbamoyl phosphate synthetase (CPSase). CPSase catalyzes the formation of carbamoyl phosphate from the ammonia moiety of glutamine, carbonate, and phosphate donated by ATP, constituting the first step of 2 biosynthetic pathways, one leading to arginine and/or urea and the other to pyrimidine nucleotides. The small subunit (glutamine amidotransferase) binds and cleaves glutamine to supply the large subunit with the substrate ammonia.</text>
</comment>
<evidence type="ECO:0000256" key="12">
    <source>
        <dbReference type="ARBA" id="ARBA00049285"/>
    </source>
</evidence>
<dbReference type="Gene3D" id="3.50.30.20">
    <property type="entry name" value="Carbamoyl-phosphate synthase small subunit, N-terminal domain"/>
    <property type="match status" value="1"/>
</dbReference>
<evidence type="ECO:0000256" key="13">
    <source>
        <dbReference type="HAMAP-Rule" id="MF_01209"/>
    </source>
</evidence>
<evidence type="ECO:0000256" key="7">
    <source>
        <dbReference type="ARBA" id="ARBA00022741"/>
    </source>
</evidence>
<dbReference type="InterPro" id="IPR002474">
    <property type="entry name" value="CarbamoylP_synth_ssu_N"/>
</dbReference>
<dbReference type="SMART" id="SM01097">
    <property type="entry name" value="CPSase_sm_chain"/>
    <property type="match status" value="1"/>
</dbReference>
<proteinExistence type="inferred from homology"/>
<evidence type="ECO:0000256" key="2">
    <source>
        <dbReference type="ARBA" id="ARBA00005077"/>
    </source>
</evidence>
<dbReference type="InterPro" id="IPR050472">
    <property type="entry name" value="Anth_synth/Amidotransfase"/>
</dbReference>
<feature type="binding site" evidence="13">
    <location>
        <position position="249"/>
    </location>
    <ligand>
        <name>L-glutamine</name>
        <dbReference type="ChEBI" id="CHEBI:58359"/>
    </ligand>
</feature>
<evidence type="ECO:0000313" key="15">
    <source>
        <dbReference type="EMBL" id="QQB37726.1"/>
    </source>
</evidence>
<dbReference type="FunFam" id="3.40.50.880:FF:000011">
    <property type="entry name" value="Carbamoyl-phosphate synthase small chain"/>
    <property type="match status" value="1"/>
</dbReference>
<dbReference type="Pfam" id="PF00117">
    <property type="entry name" value="GATase"/>
    <property type="match status" value="1"/>
</dbReference>
<feature type="binding site" evidence="13">
    <location>
        <position position="247"/>
    </location>
    <ligand>
        <name>L-glutamine</name>
        <dbReference type="ChEBI" id="CHEBI:58359"/>
    </ligand>
</feature>
<comment type="similarity">
    <text evidence="3 13">Belongs to the CarA family.</text>
</comment>
<feature type="binding site" evidence="13">
    <location>
        <position position="276"/>
    </location>
    <ligand>
        <name>L-glutamine</name>
        <dbReference type="ChEBI" id="CHEBI:58359"/>
    </ligand>
</feature>
<accession>A0A7T4B8I5</accession>
<dbReference type="EC" id="6.3.5.5" evidence="13"/>
<organism evidence="15 16">
    <name type="scientific">Achromobacter deleyi</name>
    <dbReference type="NCBI Taxonomy" id="1353891"/>
    <lineage>
        <taxon>Bacteria</taxon>
        <taxon>Pseudomonadati</taxon>
        <taxon>Pseudomonadota</taxon>
        <taxon>Betaproteobacteria</taxon>
        <taxon>Burkholderiales</taxon>
        <taxon>Alcaligenaceae</taxon>
        <taxon>Achromobacter</taxon>
    </lineage>
</organism>
<keyword evidence="6 13" id="KW-0028">Amino-acid biosynthesis</keyword>
<dbReference type="NCBIfam" id="NF009475">
    <property type="entry name" value="PRK12838.1"/>
    <property type="match status" value="1"/>
</dbReference>
<keyword evidence="9 13" id="KW-0315">Glutamine amidotransferase</keyword>
<keyword evidence="10 13" id="KW-0665">Pyrimidine biosynthesis</keyword>
<dbReference type="UniPathway" id="UPA00070">
    <property type="reaction ID" value="UER00115"/>
</dbReference>
<dbReference type="Pfam" id="PF00988">
    <property type="entry name" value="CPSase_sm_chain"/>
    <property type="match status" value="1"/>
</dbReference>
<keyword evidence="4 13" id="KW-0055">Arginine biosynthesis</keyword>
<evidence type="ECO:0000256" key="10">
    <source>
        <dbReference type="ARBA" id="ARBA00022975"/>
    </source>
</evidence>
<protein>
    <recommendedName>
        <fullName evidence="13">Carbamoyl phosphate synthase small chain</fullName>
        <ecNumber evidence="13">6.3.5.5</ecNumber>
    </recommendedName>
    <alternativeName>
        <fullName evidence="13">Carbamoyl phosphate synthetase glutamine chain</fullName>
    </alternativeName>
</protein>
<keyword evidence="7 13" id="KW-0547">Nucleotide-binding</keyword>
<reference evidence="15 16" key="1">
    <citation type="submission" date="2020-12" db="EMBL/GenBank/DDBJ databases">
        <title>FDA dAtabase for Regulatory Grade micrObial Sequences (FDA-ARGOS): Supporting development and validation of Infectious Disease Dx tests.</title>
        <authorList>
            <person name="Sproer C."/>
            <person name="Gronow S."/>
            <person name="Severitt S."/>
            <person name="Schroder I."/>
            <person name="Tallon L."/>
            <person name="Sadzewicz L."/>
            <person name="Zhao X."/>
            <person name="Boylan J."/>
            <person name="Ott S."/>
            <person name="Bowen H."/>
            <person name="Vavikolanu K."/>
            <person name="Mehta A."/>
            <person name="Aluvathingal J."/>
            <person name="Nadendla S."/>
            <person name="Lowell S."/>
            <person name="Myers T."/>
            <person name="Yan Y."/>
            <person name="Sichtig H."/>
        </authorList>
    </citation>
    <scope>NUCLEOTIDE SEQUENCE [LARGE SCALE GENOMIC DNA]</scope>
    <source>
        <strain evidence="15 16">FDAARGOS_1050</strain>
    </source>
</reference>
<dbReference type="GO" id="GO:0006526">
    <property type="term" value="P:L-arginine biosynthetic process"/>
    <property type="evidence" value="ECO:0007669"/>
    <property type="project" value="UniProtKB-UniRule"/>
</dbReference>
<dbReference type="HAMAP" id="MF_01209">
    <property type="entry name" value="CPSase_S_chain"/>
    <property type="match status" value="1"/>
</dbReference>
<dbReference type="InterPro" id="IPR036480">
    <property type="entry name" value="CarbP_synth_ssu_N_sf"/>
</dbReference>
<feature type="region of interest" description="CPSase" evidence="13">
    <location>
        <begin position="1"/>
        <end position="198"/>
    </location>
</feature>
<evidence type="ECO:0000259" key="14">
    <source>
        <dbReference type="SMART" id="SM01097"/>
    </source>
</evidence>
<comment type="catalytic activity">
    <reaction evidence="12 13">
        <text>L-glutamine + H2O = L-glutamate + NH4(+)</text>
        <dbReference type="Rhea" id="RHEA:15889"/>
        <dbReference type="ChEBI" id="CHEBI:15377"/>
        <dbReference type="ChEBI" id="CHEBI:28938"/>
        <dbReference type="ChEBI" id="CHEBI:29985"/>
        <dbReference type="ChEBI" id="CHEBI:58359"/>
    </reaction>
</comment>
<dbReference type="NCBIfam" id="TIGR01368">
    <property type="entry name" value="CPSaseIIsmall"/>
    <property type="match status" value="1"/>
</dbReference>
<keyword evidence="5 13" id="KW-0436">Ligase</keyword>
<dbReference type="UniPathway" id="UPA00068">
    <property type="reaction ID" value="UER00171"/>
</dbReference>
<feature type="active site" evidence="13">
    <location>
        <position position="361"/>
    </location>
</feature>
<dbReference type="Gene3D" id="3.40.50.880">
    <property type="match status" value="1"/>
</dbReference>
<dbReference type="InterPro" id="IPR017926">
    <property type="entry name" value="GATASE"/>
</dbReference>
<dbReference type="Proteomes" id="UP000595231">
    <property type="component" value="Chromosome"/>
</dbReference>
<dbReference type="SUPFAM" id="SSF52021">
    <property type="entry name" value="Carbamoyl phosphate synthetase, small subunit N-terminal domain"/>
    <property type="match status" value="1"/>
</dbReference>
<dbReference type="RefSeq" id="WP_198487179.1">
    <property type="nucleotide sequence ID" value="NZ_CP065997.1"/>
</dbReference>
<feature type="binding site" evidence="13">
    <location>
        <position position="319"/>
    </location>
    <ligand>
        <name>L-glutamine</name>
        <dbReference type="ChEBI" id="CHEBI:58359"/>
    </ligand>
</feature>
<evidence type="ECO:0000256" key="5">
    <source>
        <dbReference type="ARBA" id="ARBA00022598"/>
    </source>
</evidence>
<feature type="binding site" evidence="13">
    <location>
        <position position="320"/>
    </location>
    <ligand>
        <name>L-glutamine</name>
        <dbReference type="ChEBI" id="CHEBI:58359"/>
    </ligand>
</feature>